<evidence type="ECO:0008006" key="3">
    <source>
        <dbReference type="Google" id="ProtNLM"/>
    </source>
</evidence>
<sequence length="153" mass="17324">MIFPITGKVRYTLTIDPTVWIFDDRKIAVEQIGQETEHNAAEAYYAKMGAAWDKGITEGSRTDHNKPMTREEKDDALRGTFAMPLLPFITNAEVLDDASQLRFEGIDTVELPLEVLPQLYLQFSKDGKVLTDGPVHLLYQDQVVRSVNRITVI</sequence>
<evidence type="ECO:0000313" key="1">
    <source>
        <dbReference type="EMBL" id="VWX36776.1"/>
    </source>
</evidence>
<dbReference type="Proteomes" id="UP000439752">
    <property type="component" value="Unassembled WGS sequence"/>
</dbReference>
<evidence type="ECO:0000313" key="2">
    <source>
        <dbReference type="Proteomes" id="UP000439752"/>
    </source>
</evidence>
<accession>A0A653IDL7</accession>
<dbReference type="AlphaFoldDB" id="A0A653IDL7"/>
<name>A0A653IDL7_9BACL</name>
<dbReference type="EMBL" id="CABWKQ010000023">
    <property type="protein sequence ID" value="VWX36776.1"/>
    <property type="molecule type" value="Genomic_DNA"/>
</dbReference>
<proteinExistence type="predicted"/>
<dbReference type="RefSeq" id="WP_029330943.1">
    <property type="nucleotide sequence ID" value="NZ_LR732308.1"/>
</dbReference>
<reference evidence="1 2" key="1">
    <citation type="submission" date="2019-10" db="EMBL/GenBank/DDBJ databases">
        <authorList>
            <person name="Karimi E."/>
        </authorList>
    </citation>
    <scope>NUCLEOTIDE SEQUENCE [LARGE SCALE GENOMIC DNA]</scope>
    <source>
        <strain evidence="1">Exiguobacterium sp. 9Y</strain>
    </source>
</reference>
<protein>
    <recommendedName>
        <fullName evidence="3">Peptidyl-prolyl cis-trans isomerase</fullName>
    </recommendedName>
</protein>
<keyword evidence="2" id="KW-1185">Reference proteome</keyword>
<gene>
    <name evidence="1" type="ORF">EXIGUO9Y_30010</name>
</gene>
<organism evidence="1 2">
    <name type="scientific">Exiguobacterium oxidotolerans</name>
    <dbReference type="NCBI Taxonomy" id="223958"/>
    <lineage>
        <taxon>Bacteria</taxon>
        <taxon>Bacillati</taxon>
        <taxon>Bacillota</taxon>
        <taxon>Bacilli</taxon>
        <taxon>Bacillales</taxon>
        <taxon>Bacillales Family XII. Incertae Sedis</taxon>
        <taxon>Exiguobacterium</taxon>
    </lineage>
</organism>